<feature type="domain" description="HTH merR-type" evidence="2">
    <location>
        <begin position="1"/>
        <end position="69"/>
    </location>
</feature>
<dbReference type="Gene3D" id="1.10.1660.10">
    <property type="match status" value="1"/>
</dbReference>
<dbReference type="STRING" id="1122188.SAMN02745674_00290"/>
<dbReference type="OrthoDB" id="9808480at2"/>
<dbReference type="PROSITE" id="PS50937">
    <property type="entry name" value="HTH_MERR_2"/>
    <property type="match status" value="1"/>
</dbReference>
<dbReference type="GO" id="GO:0003677">
    <property type="term" value="F:DNA binding"/>
    <property type="evidence" value="ECO:0007669"/>
    <property type="project" value="UniProtKB-KW"/>
</dbReference>
<name>A0A1T4M5N3_9GAMM</name>
<evidence type="ECO:0000313" key="3">
    <source>
        <dbReference type="EMBL" id="SJZ62232.1"/>
    </source>
</evidence>
<dbReference type="AlphaFoldDB" id="A0A1T4M5N3"/>
<gene>
    <name evidence="3" type="ORF">SAMN02745674_00290</name>
</gene>
<protein>
    <submittedName>
        <fullName evidence="3">DNA-binding transcriptional regulator, MerR family</fullName>
    </submittedName>
</protein>
<dbReference type="PANTHER" id="PTHR30204">
    <property type="entry name" value="REDOX-CYCLING DRUG-SENSING TRANSCRIPTIONAL ACTIVATOR SOXR"/>
    <property type="match status" value="1"/>
</dbReference>
<dbReference type="InterPro" id="IPR047057">
    <property type="entry name" value="MerR_fam"/>
</dbReference>
<dbReference type="PRINTS" id="PR00040">
    <property type="entry name" value="HTHMERR"/>
</dbReference>
<sequence length="135" mass="14840">MKIGEVARRVGVPIDTIRYYERNGLLPPPARRKSGYRDFHADDIARLNFVLRGKAMGFTLSEIRELLALSDNAQGDMAAIKAAAKSKLEEIEIRLSALARIRDGLGELVDACPGAGPVTGCPIRAALLDWRKPRE</sequence>
<keyword evidence="1 3" id="KW-0238">DNA-binding</keyword>
<dbReference type="Proteomes" id="UP000190061">
    <property type="component" value="Unassembled WGS sequence"/>
</dbReference>
<evidence type="ECO:0000259" key="2">
    <source>
        <dbReference type="PROSITE" id="PS50937"/>
    </source>
</evidence>
<dbReference type="PANTHER" id="PTHR30204:SF92">
    <property type="entry name" value="HTH-TYPE TRANSCRIPTIONAL REGULATOR ZNTR"/>
    <property type="match status" value="1"/>
</dbReference>
<organism evidence="3 4">
    <name type="scientific">Lysobacter spongiicola DSM 21749</name>
    <dbReference type="NCBI Taxonomy" id="1122188"/>
    <lineage>
        <taxon>Bacteria</taxon>
        <taxon>Pseudomonadati</taxon>
        <taxon>Pseudomonadota</taxon>
        <taxon>Gammaproteobacteria</taxon>
        <taxon>Lysobacterales</taxon>
        <taxon>Lysobacteraceae</taxon>
        <taxon>Novilysobacter</taxon>
    </lineage>
</organism>
<dbReference type="EMBL" id="FUXP01000001">
    <property type="protein sequence ID" value="SJZ62232.1"/>
    <property type="molecule type" value="Genomic_DNA"/>
</dbReference>
<dbReference type="InterPro" id="IPR009061">
    <property type="entry name" value="DNA-bd_dom_put_sf"/>
</dbReference>
<dbReference type="RefSeq" id="WP_078756920.1">
    <property type="nucleotide sequence ID" value="NZ_FUXP01000001.1"/>
</dbReference>
<dbReference type="Pfam" id="PF13411">
    <property type="entry name" value="MerR_1"/>
    <property type="match status" value="1"/>
</dbReference>
<dbReference type="CDD" id="cd04770">
    <property type="entry name" value="HTH_HMRTR"/>
    <property type="match status" value="1"/>
</dbReference>
<keyword evidence="4" id="KW-1185">Reference proteome</keyword>
<evidence type="ECO:0000256" key="1">
    <source>
        <dbReference type="ARBA" id="ARBA00023125"/>
    </source>
</evidence>
<dbReference type="GO" id="GO:0003700">
    <property type="term" value="F:DNA-binding transcription factor activity"/>
    <property type="evidence" value="ECO:0007669"/>
    <property type="project" value="InterPro"/>
</dbReference>
<dbReference type="SMART" id="SM00422">
    <property type="entry name" value="HTH_MERR"/>
    <property type="match status" value="1"/>
</dbReference>
<accession>A0A1T4M5N3</accession>
<dbReference type="InterPro" id="IPR000551">
    <property type="entry name" value="MerR-type_HTH_dom"/>
</dbReference>
<evidence type="ECO:0000313" key="4">
    <source>
        <dbReference type="Proteomes" id="UP000190061"/>
    </source>
</evidence>
<proteinExistence type="predicted"/>
<reference evidence="3 4" key="1">
    <citation type="submission" date="2017-02" db="EMBL/GenBank/DDBJ databases">
        <authorList>
            <person name="Peterson S.W."/>
        </authorList>
    </citation>
    <scope>NUCLEOTIDE SEQUENCE [LARGE SCALE GENOMIC DNA]</scope>
    <source>
        <strain evidence="3 4">DSM 21749</strain>
    </source>
</reference>
<dbReference type="SUPFAM" id="SSF46955">
    <property type="entry name" value="Putative DNA-binding domain"/>
    <property type="match status" value="1"/>
</dbReference>